<dbReference type="SUPFAM" id="SSF55729">
    <property type="entry name" value="Acyl-CoA N-acyltransferases (Nat)"/>
    <property type="match status" value="1"/>
</dbReference>
<dbReference type="Proteomes" id="UP000199488">
    <property type="component" value="Unassembled WGS sequence"/>
</dbReference>
<evidence type="ECO:0000313" key="2">
    <source>
        <dbReference type="EMBL" id="SDW75206.1"/>
    </source>
</evidence>
<dbReference type="AlphaFoldDB" id="A0A1H2W416"/>
<dbReference type="InterPro" id="IPR000182">
    <property type="entry name" value="GNAT_dom"/>
</dbReference>
<keyword evidence="2" id="KW-0687">Ribonucleoprotein</keyword>
<dbReference type="GO" id="GO:0016747">
    <property type="term" value="F:acyltransferase activity, transferring groups other than amino-acyl groups"/>
    <property type="evidence" value="ECO:0007669"/>
    <property type="project" value="InterPro"/>
</dbReference>
<dbReference type="RefSeq" id="WP_176967745.1">
    <property type="nucleotide sequence ID" value="NZ_FNNC01000005.1"/>
</dbReference>
<evidence type="ECO:0000259" key="1">
    <source>
        <dbReference type="PROSITE" id="PS51186"/>
    </source>
</evidence>
<sequence length="158" mass="18396">MIRLVQEEDYEAVRRVAELTWEHTYKNLIPARTREAFIDAAYSKKMFDVKRGESIFLAAVTESVLIGYINVLQQEEAELAALYVLPEYQRAGWGQKLFDAGMEYISAEKKTVTVYVEEGNTRAEAFYEKQGFRETERFTEMFMATPLKTIKMERGLPR</sequence>
<protein>
    <submittedName>
        <fullName evidence="2">Ribosomal protein S18 acetylase RimI</fullName>
    </submittedName>
</protein>
<accession>A0A1H2W416</accession>
<dbReference type="PROSITE" id="PS51186">
    <property type="entry name" value="GNAT"/>
    <property type="match status" value="1"/>
</dbReference>
<keyword evidence="2" id="KW-0689">Ribosomal protein</keyword>
<dbReference type="Gene3D" id="3.40.630.30">
    <property type="match status" value="1"/>
</dbReference>
<reference evidence="2 3" key="1">
    <citation type="submission" date="2016-10" db="EMBL/GenBank/DDBJ databases">
        <authorList>
            <person name="de Groot N.N."/>
        </authorList>
    </citation>
    <scope>NUCLEOTIDE SEQUENCE [LARGE SCALE GENOMIC DNA]</scope>
    <source>
        <strain evidence="2 3">DSM 23126</strain>
    </source>
</reference>
<proteinExistence type="predicted"/>
<dbReference type="InterPro" id="IPR050276">
    <property type="entry name" value="MshD_Acetyltransferase"/>
</dbReference>
<dbReference type="GO" id="GO:0005840">
    <property type="term" value="C:ribosome"/>
    <property type="evidence" value="ECO:0007669"/>
    <property type="project" value="UniProtKB-KW"/>
</dbReference>
<dbReference type="PANTHER" id="PTHR43617">
    <property type="entry name" value="L-AMINO ACID N-ACETYLTRANSFERASE"/>
    <property type="match status" value="1"/>
</dbReference>
<keyword evidence="3" id="KW-1185">Reference proteome</keyword>
<feature type="domain" description="N-acetyltransferase" evidence="1">
    <location>
        <begin position="1"/>
        <end position="157"/>
    </location>
</feature>
<dbReference type="InterPro" id="IPR016181">
    <property type="entry name" value="Acyl_CoA_acyltransferase"/>
</dbReference>
<dbReference type="Pfam" id="PF13673">
    <property type="entry name" value="Acetyltransf_10"/>
    <property type="match status" value="1"/>
</dbReference>
<dbReference type="EMBL" id="FNNC01000005">
    <property type="protein sequence ID" value="SDW75206.1"/>
    <property type="molecule type" value="Genomic_DNA"/>
</dbReference>
<organism evidence="2 3">
    <name type="scientific">Marinococcus luteus</name>
    <dbReference type="NCBI Taxonomy" id="1122204"/>
    <lineage>
        <taxon>Bacteria</taxon>
        <taxon>Bacillati</taxon>
        <taxon>Bacillota</taxon>
        <taxon>Bacilli</taxon>
        <taxon>Bacillales</taxon>
        <taxon>Bacillaceae</taxon>
        <taxon>Marinococcus</taxon>
    </lineage>
</organism>
<dbReference type="CDD" id="cd04301">
    <property type="entry name" value="NAT_SF"/>
    <property type="match status" value="1"/>
</dbReference>
<dbReference type="STRING" id="1122204.SAMN05421781_2247"/>
<evidence type="ECO:0000313" key="3">
    <source>
        <dbReference type="Proteomes" id="UP000199488"/>
    </source>
</evidence>
<name>A0A1H2W416_9BACI</name>
<gene>
    <name evidence="2" type="ORF">SAMN05421781_2247</name>
</gene>
<dbReference type="PANTHER" id="PTHR43617:SF30">
    <property type="entry name" value="HISTONE ACETYLTRANSFERASE"/>
    <property type="match status" value="1"/>
</dbReference>